<dbReference type="InterPro" id="IPR021313">
    <property type="entry name" value="DUF2909"/>
</dbReference>
<proteinExistence type="predicted"/>
<sequence length="65" mass="7062">MIKYFILFLIVAMLLSLFSGGFFLIKDKGKTKRTAYSLGIRVSIAVVLFATILYGLTTGQIGPGS</sequence>
<organism evidence="2">
    <name type="scientific">marine metagenome</name>
    <dbReference type="NCBI Taxonomy" id="408172"/>
    <lineage>
        <taxon>unclassified sequences</taxon>
        <taxon>metagenomes</taxon>
        <taxon>ecological metagenomes</taxon>
    </lineage>
</organism>
<evidence type="ECO:0000313" key="2">
    <source>
        <dbReference type="EMBL" id="SVA66029.1"/>
    </source>
</evidence>
<evidence type="ECO:0000256" key="1">
    <source>
        <dbReference type="SAM" id="Phobius"/>
    </source>
</evidence>
<accession>A0A381XMS8</accession>
<reference evidence="2" key="1">
    <citation type="submission" date="2018-05" db="EMBL/GenBank/DDBJ databases">
        <authorList>
            <person name="Lanie J.A."/>
            <person name="Ng W.-L."/>
            <person name="Kazmierczak K.M."/>
            <person name="Andrzejewski T.M."/>
            <person name="Davidsen T.M."/>
            <person name="Wayne K.J."/>
            <person name="Tettelin H."/>
            <person name="Glass J.I."/>
            <person name="Rusch D."/>
            <person name="Podicherti R."/>
            <person name="Tsui H.-C.T."/>
            <person name="Winkler M.E."/>
        </authorList>
    </citation>
    <scope>NUCLEOTIDE SEQUENCE</scope>
</reference>
<protein>
    <submittedName>
        <fullName evidence="2">Uncharacterized protein</fullName>
    </submittedName>
</protein>
<keyword evidence="1" id="KW-1133">Transmembrane helix</keyword>
<gene>
    <name evidence="2" type="ORF">METZ01_LOCUS118883</name>
</gene>
<dbReference type="AlphaFoldDB" id="A0A381XMS8"/>
<dbReference type="Pfam" id="PF11137">
    <property type="entry name" value="DUF2909"/>
    <property type="match status" value="1"/>
</dbReference>
<feature type="transmembrane region" description="Helical" evidence="1">
    <location>
        <begin position="38"/>
        <end position="56"/>
    </location>
</feature>
<keyword evidence="1" id="KW-0472">Membrane</keyword>
<keyword evidence="1" id="KW-0812">Transmembrane</keyword>
<name>A0A381XMS8_9ZZZZ</name>
<feature type="transmembrane region" description="Helical" evidence="1">
    <location>
        <begin position="6"/>
        <end position="26"/>
    </location>
</feature>
<dbReference type="EMBL" id="UINC01015732">
    <property type="protein sequence ID" value="SVA66029.1"/>
    <property type="molecule type" value="Genomic_DNA"/>
</dbReference>